<proteinExistence type="predicted"/>
<reference evidence="1 2" key="1">
    <citation type="submission" date="2019-09" db="EMBL/GenBank/DDBJ databases">
        <authorList>
            <person name="Chandra G."/>
            <person name="Truman W A."/>
        </authorList>
    </citation>
    <scope>NUCLEOTIDE SEQUENCE [LARGE SCALE GENOMIC DNA]</scope>
    <source>
        <strain evidence="1">PS704</strain>
    </source>
</reference>
<protein>
    <submittedName>
        <fullName evidence="1">Uncharacterized protein</fullName>
    </submittedName>
</protein>
<evidence type="ECO:0000313" key="2">
    <source>
        <dbReference type="Proteomes" id="UP000326557"/>
    </source>
</evidence>
<dbReference type="AlphaFoldDB" id="A0A5E7FFR4"/>
<name>A0A5E7FFR4_PSEFL</name>
<sequence>MVDYVNQQYVAGDRIVVSDLFWYFSYVYYNRTAAAPMLYTPPQPDGRSGRPNAYGFGTLVEDSGEKIYLDTLTDLPRGTGRVWLISSSEAPYDFAPVPSGWKAIDELKVDDTLARLYAICPD</sequence>
<dbReference type="EMBL" id="CABVHP010000027">
    <property type="protein sequence ID" value="VVO37754.1"/>
    <property type="molecule type" value="Genomic_DNA"/>
</dbReference>
<accession>A0A5E7FFR4</accession>
<dbReference type="Proteomes" id="UP000326557">
    <property type="component" value="Unassembled WGS sequence"/>
</dbReference>
<evidence type="ECO:0000313" key="1">
    <source>
        <dbReference type="EMBL" id="VVO37754.1"/>
    </source>
</evidence>
<gene>
    <name evidence="1" type="ORF">PS704_05546</name>
</gene>
<organism evidence="1 2">
    <name type="scientific">Pseudomonas fluorescens</name>
    <dbReference type="NCBI Taxonomy" id="294"/>
    <lineage>
        <taxon>Bacteria</taxon>
        <taxon>Pseudomonadati</taxon>
        <taxon>Pseudomonadota</taxon>
        <taxon>Gammaproteobacteria</taxon>
        <taxon>Pseudomonadales</taxon>
        <taxon>Pseudomonadaceae</taxon>
        <taxon>Pseudomonas</taxon>
    </lineage>
</organism>